<feature type="domain" description="Phospholipase/carboxylesterase/thioesterase" evidence="13">
    <location>
        <begin position="67"/>
        <end position="283"/>
    </location>
</feature>
<dbReference type="STRING" id="42251.A0A2T6ZLI7"/>
<dbReference type="PANTHER" id="PTHR10655">
    <property type="entry name" value="LYSOPHOSPHOLIPASE-RELATED"/>
    <property type="match status" value="1"/>
</dbReference>
<evidence type="ECO:0000256" key="2">
    <source>
        <dbReference type="ARBA" id="ARBA00006499"/>
    </source>
</evidence>
<evidence type="ECO:0000256" key="3">
    <source>
        <dbReference type="ARBA" id="ARBA00012423"/>
    </source>
</evidence>
<keyword evidence="5" id="KW-0719">Serine esterase</keyword>
<dbReference type="GO" id="GO:0008474">
    <property type="term" value="F:palmitoyl-(protein) hydrolase activity"/>
    <property type="evidence" value="ECO:0007669"/>
    <property type="project" value="UniProtKB-EC"/>
</dbReference>
<evidence type="ECO:0000259" key="13">
    <source>
        <dbReference type="Pfam" id="PF02230"/>
    </source>
</evidence>
<gene>
    <name evidence="14" type="ORF">B9Z19DRAFT_1029058</name>
</gene>
<dbReference type="GO" id="GO:0005737">
    <property type="term" value="C:cytoplasm"/>
    <property type="evidence" value="ECO:0007669"/>
    <property type="project" value="UniProtKB-SubCell"/>
</dbReference>
<comment type="caution">
    <text evidence="14">The sequence shown here is derived from an EMBL/GenBank/DDBJ whole genome shotgun (WGS) entry which is preliminary data.</text>
</comment>
<dbReference type="SUPFAM" id="SSF53474">
    <property type="entry name" value="alpha/beta-Hydrolases"/>
    <property type="match status" value="1"/>
</dbReference>
<dbReference type="AlphaFoldDB" id="A0A2T6ZLI7"/>
<proteinExistence type="inferred from homology"/>
<evidence type="ECO:0000256" key="5">
    <source>
        <dbReference type="ARBA" id="ARBA00022487"/>
    </source>
</evidence>
<sequence length="290" mass="31720">MPFPSVSRLLLPYLLPLIISTTSYLCYHSLLTPLSLINHTSQLEEVKITAPISAFTSAPTAMTSAAAIVVPAATRHTATFIFLHGLGDTGAGWSSVSENFRLRRKFDECSFIFPHAPMIPITLNMGMRMPGWFDIVSLADVQSAEDEAGILASSQSIHAIIEEQIDKGISSERIILGGFSQGGSLALLAGLTSKHKLGGIVGLSTWLPLHQKIESLVSEENKNTDIFQAHGGSDRVVQHHWGERTKGILQEDLGHNVEWHSYPQLEHSADPQEIADMEKWLHTKLPPTSS</sequence>
<organism evidence="14 15">
    <name type="scientific">Tuber borchii</name>
    <name type="common">White truffle</name>
    <dbReference type="NCBI Taxonomy" id="42251"/>
    <lineage>
        <taxon>Eukaryota</taxon>
        <taxon>Fungi</taxon>
        <taxon>Dikarya</taxon>
        <taxon>Ascomycota</taxon>
        <taxon>Pezizomycotina</taxon>
        <taxon>Pezizomycetes</taxon>
        <taxon>Pezizales</taxon>
        <taxon>Tuberaceae</taxon>
        <taxon>Tuber</taxon>
    </lineage>
</organism>
<keyword evidence="6" id="KW-0963">Cytoplasm</keyword>
<evidence type="ECO:0000256" key="12">
    <source>
        <dbReference type="ARBA" id="ARBA00047337"/>
    </source>
</evidence>
<dbReference type="InterPro" id="IPR050565">
    <property type="entry name" value="LYPA1-2/EST-like"/>
</dbReference>
<keyword evidence="15" id="KW-1185">Reference proteome</keyword>
<dbReference type="PANTHER" id="PTHR10655:SF17">
    <property type="entry name" value="LYSOPHOSPHOLIPASE-LIKE PROTEIN 1"/>
    <property type="match status" value="1"/>
</dbReference>
<comment type="similarity">
    <text evidence="2">Belongs to the AB hydrolase superfamily. AB hydrolase 2 family.</text>
</comment>
<dbReference type="InterPro" id="IPR003140">
    <property type="entry name" value="PLipase/COase/thioEstase"/>
</dbReference>
<dbReference type="Gene3D" id="3.40.50.1820">
    <property type="entry name" value="alpha/beta hydrolase"/>
    <property type="match status" value="1"/>
</dbReference>
<evidence type="ECO:0000256" key="4">
    <source>
        <dbReference type="ARBA" id="ARBA00014923"/>
    </source>
</evidence>
<comment type="subcellular location">
    <subcellularLocation>
        <location evidence="1">Cytoplasm</location>
    </subcellularLocation>
</comment>
<keyword evidence="8" id="KW-0276">Fatty acid metabolism</keyword>
<dbReference type="EMBL" id="NESQ01000191">
    <property type="protein sequence ID" value="PUU76352.1"/>
    <property type="molecule type" value="Genomic_DNA"/>
</dbReference>
<dbReference type="EC" id="3.1.2.22" evidence="3"/>
<evidence type="ECO:0000313" key="14">
    <source>
        <dbReference type="EMBL" id="PUU76352.1"/>
    </source>
</evidence>
<dbReference type="Proteomes" id="UP000244722">
    <property type="component" value="Unassembled WGS sequence"/>
</dbReference>
<dbReference type="GO" id="GO:0052689">
    <property type="term" value="F:carboxylic ester hydrolase activity"/>
    <property type="evidence" value="ECO:0007669"/>
    <property type="project" value="UniProtKB-KW"/>
</dbReference>
<dbReference type="FunFam" id="3.40.50.1820:FF:000010">
    <property type="entry name" value="Acyl-protein thioesterase 2"/>
    <property type="match status" value="1"/>
</dbReference>
<evidence type="ECO:0000256" key="10">
    <source>
        <dbReference type="ARBA" id="ARBA00029392"/>
    </source>
</evidence>
<dbReference type="InterPro" id="IPR029058">
    <property type="entry name" value="AB_hydrolase_fold"/>
</dbReference>
<reference evidence="14 15" key="1">
    <citation type="submission" date="2017-04" db="EMBL/GenBank/DDBJ databases">
        <title>Draft genome sequence of Tuber borchii Vittad., a whitish edible truffle.</title>
        <authorList>
            <consortium name="DOE Joint Genome Institute"/>
            <person name="Murat C."/>
            <person name="Kuo A."/>
            <person name="Barry K.W."/>
            <person name="Clum A."/>
            <person name="Dockter R.B."/>
            <person name="Fauchery L."/>
            <person name="Iotti M."/>
            <person name="Kohler A."/>
            <person name="Labutti K."/>
            <person name="Lindquist E.A."/>
            <person name="Lipzen A."/>
            <person name="Ohm R.A."/>
            <person name="Wang M."/>
            <person name="Grigoriev I.V."/>
            <person name="Zambonelli A."/>
            <person name="Martin F.M."/>
        </authorList>
    </citation>
    <scope>NUCLEOTIDE SEQUENCE [LARGE SCALE GENOMIC DNA]</scope>
    <source>
        <strain evidence="14 15">Tbo3840</strain>
    </source>
</reference>
<keyword evidence="7" id="KW-0378">Hydrolase</keyword>
<name>A0A2T6ZLI7_TUBBO</name>
<evidence type="ECO:0000313" key="15">
    <source>
        <dbReference type="Proteomes" id="UP000244722"/>
    </source>
</evidence>
<dbReference type="Pfam" id="PF02230">
    <property type="entry name" value="Abhydrolase_2"/>
    <property type="match status" value="1"/>
</dbReference>
<protein>
    <recommendedName>
        <fullName evidence="4">Acyl-protein thioesterase 1</fullName>
        <ecNumber evidence="3">3.1.2.22</ecNumber>
    </recommendedName>
    <alternativeName>
        <fullName evidence="11">Palmitoyl-protein hydrolase</fullName>
    </alternativeName>
</protein>
<comment type="function">
    <text evidence="10">Hydrolyzes fatty acids from S-acylated cysteine residues in proteins with a strong preference for palmitoylated G-alpha proteins over other acyl substrates. Mediates the deacylation of G-alpha proteins such as GPA1 in vivo, but has weak or no activity toward palmitoylated Ras proteins. Has weak lysophospholipase activity in vitro; however such activity may not exist in vivo.</text>
</comment>
<evidence type="ECO:0000256" key="8">
    <source>
        <dbReference type="ARBA" id="ARBA00022832"/>
    </source>
</evidence>
<evidence type="ECO:0000256" key="9">
    <source>
        <dbReference type="ARBA" id="ARBA00023098"/>
    </source>
</evidence>
<evidence type="ECO:0000256" key="11">
    <source>
        <dbReference type="ARBA" id="ARBA00031195"/>
    </source>
</evidence>
<dbReference type="GO" id="GO:0006631">
    <property type="term" value="P:fatty acid metabolic process"/>
    <property type="evidence" value="ECO:0007669"/>
    <property type="project" value="UniProtKB-KW"/>
</dbReference>
<evidence type="ECO:0000256" key="1">
    <source>
        <dbReference type="ARBA" id="ARBA00004496"/>
    </source>
</evidence>
<accession>A0A2T6ZLI7</accession>
<dbReference type="OrthoDB" id="2418081at2759"/>
<comment type="catalytic activity">
    <reaction evidence="12">
        <text>S-hexadecanoyl-L-cysteinyl-[protein] + H2O = L-cysteinyl-[protein] + hexadecanoate + H(+)</text>
        <dbReference type="Rhea" id="RHEA:19233"/>
        <dbReference type="Rhea" id="RHEA-COMP:10131"/>
        <dbReference type="Rhea" id="RHEA-COMP:11032"/>
        <dbReference type="ChEBI" id="CHEBI:7896"/>
        <dbReference type="ChEBI" id="CHEBI:15377"/>
        <dbReference type="ChEBI" id="CHEBI:15378"/>
        <dbReference type="ChEBI" id="CHEBI:29950"/>
        <dbReference type="ChEBI" id="CHEBI:74151"/>
        <dbReference type="EC" id="3.1.2.22"/>
    </reaction>
</comment>
<evidence type="ECO:0000256" key="6">
    <source>
        <dbReference type="ARBA" id="ARBA00022490"/>
    </source>
</evidence>
<evidence type="ECO:0000256" key="7">
    <source>
        <dbReference type="ARBA" id="ARBA00022801"/>
    </source>
</evidence>
<keyword evidence="9" id="KW-0443">Lipid metabolism</keyword>